<dbReference type="Proteomes" id="UP000345637">
    <property type="component" value="Unassembled WGS sequence"/>
</dbReference>
<proteinExistence type="predicted"/>
<name>A0A485DC86_RAOPL</name>
<evidence type="ECO:0000313" key="1">
    <source>
        <dbReference type="EMBL" id="VFS94265.1"/>
    </source>
</evidence>
<sequence>MYRSIHGHLKVVLTISWNNFPKPDLSHIIEKVIVKRYLKIMGELLNYEE</sequence>
<accession>A0A485DC86</accession>
<evidence type="ECO:0000313" key="2">
    <source>
        <dbReference type="Proteomes" id="UP000345637"/>
    </source>
</evidence>
<organism evidence="1 2">
    <name type="scientific">Raoultella planticola</name>
    <name type="common">Klebsiella planticola</name>
    <dbReference type="NCBI Taxonomy" id="575"/>
    <lineage>
        <taxon>Bacteria</taxon>
        <taxon>Pseudomonadati</taxon>
        <taxon>Pseudomonadota</taxon>
        <taxon>Gammaproteobacteria</taxon>
        <taxon>Enterobacterales</taxon>
        <taxon>Enterobacteriaceae</taxon>
        <taxon>Klebsiella/Raoultella group</taxon>
        <taxon>Raoultella</taxon>
    </lineage>
</organism>
<dbReference type="EMBL" id="CAADJE010000044">
    <property type="protein sequence ID" value="VFS94265.1"/>
    <property type="molecule type" value="Genomic_DNA"/>
</dbReference>
<reference evidence="1 2" key="1">
    <citation type="submission" date="2019-03" db="EMBL/GenBank/DDBJ databases">
        <authorList>
            <consortium name="Pathogen Informatics"/>
        </authorList>
    </citation>
    <scope>NUCLEOTIDE SEQUENCE [LARGE SCALE GENOMIC DNA]</scope>
    <source>
        <strain evidence="1 2">NCTC12998</strain>
    </source>
</reference>
<dbReference type="AlphaFoldDB" id="A0A485DC86"/>
<gene>
    <name evidence="1" type="ORF">NCTC12998_07923</name>
</gene>
<protein>
    <submittedName>
        <fullName evidence="1">Uncharacterized protein</fullName>
    </submittedName>
</protein>